<comment type="caution">
    <text evidence="2">The sequence shown here is derived from an EMBL/GenBank/DDBJ whole genome shotgun (WGS) entry which is preliminary data.</text>
</comment>
<evidence type="ECO:0000313" key="2">
    <source>
        <dbReference type="EMBL" id="MCX2741524.1"/>
    </source>
</evidence>
<protein>
    <recommendedName>
        <fullName evidence="4">YD repeat-containing protein</fullName>
    </recommendedName>
</protein>
<evidence type="ECO:0008006" key="4">
    <source>
        <dbReference type="Google" id="ProtNLM"/>
    </source>
</evidence>
<dbReference type="RefSeq" id="WP_266053761.1">
    <property type="nucleotide sequence ID" value="NZ_JAPFQO010000011.1"/>
</dbReference>
<proteinExistence type="predicted"/>
<dbReference type="PROSITE" id="PS51257">
    <property type="entry name" value="PROKAR_LIPOPROTEIN"/>
    <property type="match status" value="1"/>
</dbReference>
<keyword evidence="3" id="KW-1185">Reference proteome</keyword>
<feature type="chain" id="PRO_5045878911" description="YD repeat-containing protein" evidence="1">
    <location>
        <begin position="21"/>
        <end position="275"/>
    </location>
</feature>
<evidence type="ECO:0000313" key="3">
    <source>
        <dbReference type="Proteomes" id="UP001207228"/>
    </source>
</evidence>
<accession>A0ABT3RI84</accession>
<dbReference type="EMBL" id="JAPFQO010000011">
    <property type="protein sequence ID" value="MCX2741524.1"/>
    <property type="molecule type" value="Genomic_DNA"/>
</dbReference>
<feature type="signal peptide" evidence="1">
    <location>
        <begin position="1"/>
        <end position="20"/>
    </location>
</feature>
<reference evidence="2 3" key="1">
    <citation type="submission" date="2022-11" db="EMBL/GenBank/DDBJ databases">
        <title>The characterization of three novel Bacteroidetes species and genomic analysis of their roles in tidal elemental geochemical cycles.</title>
        <authorList>
            <person name="Ma K.-J."/>
        </authorList>
    </citation>
    <scope>NUCLEOTIDE SEQUENCE [LARGE SCALE GENOMIC DNA]</scope>
    <source>
        <strain evidence="2 3">M82</strain>
    </source>
</reference>
<gene>
    <name evidence="2" type="ORF">OO017_16305</name>
</gene>
<organism evidence="2 3">
    <name type="scientific">Pontibacter anaerobius</name>
    <dbReference type="NCBI Taxonomy" id="2993940"/>
    <lineage>
        <taxon>Bacteria</taxon>
        <taxon>Pseudomonadati</taxon>
        <taxon>Bacteroidota</taxon>
        <taxon>Cytophagia</taxon>
        <taxon>Cytophagales</taxon>
        <taxon>Hymenobacteraceae</taxon>
        <taxon>Pontibacter</taxon>
    </lineage>
</organism>
<dbReference type="Proteomes" id="UP001207228">
    <property type="component" value="Unassembled WGS sequence"/>
</dbReference>
<evidence type="ECO:0000256" key="1">
    <source>
        <dbReference type="SAM" id="SignalP"/>
    </source>
</evidence>
<name>A0ABT3RI84_9BACT</name>
<sequence length="275" mass="31866">MKTALLPLLAALLLTAACQQKNEPVPTPDPGTTFICFPTSVTSANDEGLNEVFTYSPQGDLQQREYFTRTDTVHHFELYLNDIRDYVGIVEFRDHSPNSPKLSYHSISYMHYDNLPVYKNHYPAEPVNSMVMLGSEVYTYNAQYELDEQQIHKNYRLAKKYKFTNANNIMRHVEVYDGPTGEKLRDMDLEYDDKVFPHAQNVPYKKILVGLGFPHFHNLKEVMVHDAAGELLEEESYRNTFTYNEQGYPLTITQTYLNGYSNTFTYTYNCIDISK</sequence>
<keyword evidence="1" id="KW-0732">Signal</keyword>